<name>A0A0A9B528_ARUDO</name>
<reference evidence="1" key="1">
    <citation type="submission" date="2014-09" db="EMBL/GenBank/DDBJ databases">
        <authorList>
            <person name="Magalhaes I.L.F."/>
            <person name="Oliveira U."/>
            <person name="Santos F.R."/>
            <person name="Vidigal T.H.D.A."/>
            <person name="Brescovit A.D."/>
            <person name="Santos A.J."/>
        </authorList>
    </citation>
    <scope>NUCLEOTIDE SEQUENCE</scope>
    <source>
        <tissue evidence="1">Shoot tissue taken approximately 20 cm above the soil surface</tissue>
    </source>
</reference>
<reference evidence="1" key="2">
    <citation type="journal article" date="2015" name="Data Brief">
        <title>Shoot transcriptome of the giant reed, Arundo donax.</title>
        <authorList>
            <person name="Barrero R.A."/>
            <person name="Guerrero F.D."/>
            <person name="Moolhuijzen P."/>
            <person name="Goolsby J.A."/>
            <person name="Tidwell J."/>
            <person name="Bellgard S.E."/>
            <person name="Bellgard M.I."/>
        </authorList>
    </citation>
    <scope>NUCLEOTIDE SEQUENCE</scope>
    <source>
        <tissue evidence="1">Shoot tissue taken approximately 20 cm above the soil surface</tissue>
    </source>
</reference>
<proteinExistence type="predicted"/>
<dbReference type="AlphaFoldDB" id="A0A0A9B528"/>
<organism evidence="1">
    <name type="scientific">Arundo donax</name>
    <name type="common">Giant reed</name>
    <name type="synonym">Donax arundinaceus</name>
    <dbReference type="NCBI Taxonomy" id="35708"/>
    <lineage>
        <taxon>Eukaryota</taxon>
        <taxon>Viridiplantae</taxon>
        <taxon>Streptophyta</taxon>
        <taxon>Embryophyta</taxon>
        <taxon>Tracheophyta</taxon>
        <taxon>Spermatophyta</taxon>
        <taxon>Magnoliopsida</taxon>
        <taxon>Liliopsida</taxon>
        <taxon>Poales</taxon>
        <taxon>Poaceae</taxon>
        <taxon>PACMAD clade</taxon>
        <taxon>Arundinoideae</taxon>
        <taxon>Arundineae</taxon>
        <taxon>Arundo</taxon>
    </lineage>
</organism>
<protein>
    <submittedName>
        <fullName evidence="1">Uncharacterized protein</fullName>
    </submittedName>
</protein>
<dbReference type="EMBL" id="GBRH01243468">
    <property type="protein sequence ID" value="JAD54427.1"/>
    <property type="molecule type" value="Transcribed_RNA"/>
</dbReference>
<sequence>MWAYRTVTNKDSISVSM</sequence>
<evidence type="ECO:0000313" key="1">
    <source>
        <dbReference type="EMBL" id="JAD54427.1"/>
    </source>
</evidence>
<accession>A0A0A9B528</accession>